<evidence type="ECO:0000313" key="2">
    <source>
        <dbReference type="EMBL" id="PZF97390.1"/>
    </source>
</evidence>
<keyword evidence="3" id="KW-1185">Reference proteome</keyword>
<protein>
    <submittedName>
        <fullName evidence="2">Uncharacterized protein</fullName>
    </submittedName>
</protein>
<sequence length="119" mass="12486">MLPMPGFGDLFTDIRGGDRTMRISWHPERGALVLSLWAGTVCRGSFRMAADDLDNLLALLDEITSTLRPAVGAASGGSAPTGPQPTVTARAEWTPGAAGPGVERAGEAHRLRLPVPRVA</sequence>
<accession>A0A2W2CHM7</accession>
<organism evidence="2 3">
    <name type="scientific">Micromonospora deserti</name>
    <dbReference type="NCBI Taxonomy" id="2070366"/>
    <lineage>
        <taxon>Bacteria</taxon>
        <taxon>Bacillati</taxon>
        <taxon>Actinomycetota</taxon>
        <taxon>Actinomycetes</taxon>
        <taxon>Micromonosporales</taxon>
        <taxon>Micromonosporaceae</taxon>
        <taxon>Micromonospora</taxon>
    </lineage>
</organism>
<feature type="compositionally biased region" description="Low complexity" evidence="1">
    <location>
        <begin position="70"/>
        <end position="86"/>
    </location>
</feature>
<comment type="caution">
    <text evidence="2">The sequence shown here is derived from an EMBL/GenBank/DDBJ whole genome shotgun (WGS) entry which is preliminary data.</text>
</comment>
<gene>
    <name evidence="2" type="ORF">C1I99_15665</name>
</gene>
<dbReference type="Proteomes" id="UP000248749">
    <property type="component" value="Unassembled WGS sequence"/>
</dbReference>
<reference evidence="2 3" key="1">
    <citation type="submission" date="2018-01" db="EMBL/GenBank/DDBJ databases">
        <title>Draft genome sequence of Salinispora sp. 13K206.</title>
        <authorList>
            <person name="Sahin N."/>
            <person name="Saygin H."/>
            <person name="Ay H."/>
        </authorList>
    </citation>
    <scope>NUCLEOTIDE SEQUENCE [LARGE SCALE GENOMIC DNA]</scope>
    <source>
        <strain evidence="2 3">13K206</strain>
    </source>
</reference>
<evidence type="ECO:0000256" key="1">
    <source>
        <dbReference type="SAM" id="MobiDB-lite"/>
    </source>
</evidence>
<name>A0A2W2CHM7_9ACTN</name>
<proteinExistence type="predicted"/>
<dbReference type="AlphaFoldDB" id="A0A2W2CHM7"/>
<feature type="region of interest" description="Disordered" evidence="1">
    <location>
        <begin position="70"/>
        <end position="109"/>
    </location>
</feature>
<evidence type="ECO:0000313" key="3">
    <source>
        <dbReference type="Proteomes" id="UP000248749"/>
    </source>
</evidence>
<dbReference type="EMBL" id="POUB01000097">
    <property type="protein sequence ID" value="PZF97390.1"/>
    <property type="molecule type" value="Genomic_DNA"/>
</dbReference>